<dbReference type="InterPro" id="IPR004669">
    <property type="entry name" value="C4_dicarb_anaerob_car"/>
</dbReference>
<feature type="transmembrane region" description="Helical" evidence="8">
    <location>
        <begin position="183"/>
        <end position="206"/>
    </location>
</feature>
<dbReference type="GeneID" id="28661691"/>
<dbReference type="PANTHER" id="PTHR42002">
    <property type="entry name" value="ANAEROBIC C4-DICARBOXYLATE TRANSPORTER DCUC-RELATED"/>
    <property type="match status" value="1"/>
</dbReference>
<keyword evidence="4" id="KW-1003">Cell membrane</keyword>
<feature type="transmembrane region" description="Helical" evidence="8">
    <location>
        <begin position="233"/>
        <end position="253"/>
    </location>
</feature>
<feature type="transmembrane region" description="Helical" evidence="8">
    <location>
        <begin position="304"/>
        <end position="331"/>
    </location>
</feature>
<protein>
    <submittedName>
        <fullName evidence="9">Putative C4-dicarboxylate transporter, DcuC family</fullName>
    </submittedName>
</protein>
<feature type="transmembrane region" description="Helical" evidence="8">
    <location>
        <begin position="259"/>
        <end position="283"/>
    </location>
</feature>
<dbReference type="Pfam" id="PF03606">
    <property type="entry name" value="DcuC"/>
    <property type="match status" value="1"/>
</dbReference>
<evidence type="ECO:0000313" key="10">
    <source>
        <dbReference type="Proteomes" id="UP000066049"/>
    </source>
</evidence>
<evidence type="ECO:0000313" key="9">
    <source>
        <dbReference type="EMBL" id="ALF46759.1"/>
    </source>
</evidence>
<accession>A0A0M4SL26</accession>
<comment type="similarity">
    <text evidence="2">Belongs to the DcuC/DcuD transporter (TC 2.A.61) family.</text>
</comment>
<comment type="subcellular location">
    <subcellularLocation>
        <location evidence="1">Cell membrane</location>
        <topology evidence="1">Multi-pass membrane protein</topology>
    </subcellularLocation>
</comment>
<evidence type="ECO:0000256" key="5">
    <source>
        <dbReference type="ARBA" id="ARBA00022692"/>
    </source>
</evidence>
<dbReference type="NCBIfam" id="NF037994">
    <property type="entry name" value="DcuC_1"/>
    <property type="match status" value="1"/>
</dbReference>
<evidence type="ECO:0000256" key="1">
    <source>
        <dbReference type="ARBA" id="ARBA00004651"/>
    </source>
</evidence>
<dbReference type="PANTHER" id="PTHR42002:SF2">
    <property type="entry name" value="ANAEROBIC C4-DICARBOXYLATE TRANSPORTER DCUC-RELATED"/>
    <property type="match status" value="1"/>
</dbReference>
<keyword evidence="5 8" id="KW-0812">Transmembrane</keyword>
<keyword evidence="6 8" id="KW-1133">Transmembrane helix</keyword>
<dbReference type="EMBL" id="CP012541">
    <property type="protein sequence ID" value="ALF46759.1"/>
    <property type="molecule type" value="Genomic_DNA"/>
</dbReference>
<feature type="transmembrane region" description="Helical" evidence="8">
    <location>
        <begin position="29"/>
        <end position="52"/>
    </location>
</feature>
<name>A0A0M4SL26_9BACT</name>
<evidence type="ECO:0000256" key="8">
    <source>
        <dbReference type="SAM" id="Phobius"/>
    </source>
</evidence>
<reference evidence="10" key="1">
    <citation type="submission" date="2015-08" db="EMBL/GenBank/DDBJ databases">
        <title>Comparative genomics of the Campylobacter concisus group.</title>
        <authorList>
            <person name="Miller W.G."/>
            <person name="Yee E."/>
            <person name="Chapman M.H."/>
            <person name="Huynh S."/>
            <person name="Bono J.L."/>
            <person name="On S.L.W."/>
            <person name="St Leger J."/>
            <person name="Foster G."/>
            <person name="Parker C.T."/>
        </authorList>
    </citation>
    <scope>NUCLEOTIDE SEQUENCE [LARGE SCALE GENOMIC DNA]</scope>
    <source>
        <strain evidence="10">ATCC 33237</strain>
    </source>
</reference>
<dbReference type="NCBIfam" id="TIGR00771">
    <property type="entry name" value="DcuC"/>
    <property type="match status" value="1"/>
</dbReference>
<evidence type="ECO:0000256" key="4">
    <source>
        <dbReference type="ARBA" id="ARBA00022475"/>
    </source>
</evidence>
<feature type="transmembrane region" description="Helical" evidence="8">
    <location>
        <begin position="343"/>
        <end position="363"/>
    </location>
</feature>
<feature type="transmembrane region" description="Helical" evidence="8">
    <location>
        <begin position="384"/>
        <end position="410"/>
    </location>
</feature>
<keyword evidence="7 8" id="KW-0472">Membrane</keyword>
<evidence type="ECO:0000256" key="3">
    <source>
        <dbReference type="ARBA" id="ARBA00022448"/>
    </source>
</evidence>
<feature type="transmembrane region" description="Helical" evidence="8">
    <location>
        <begin position="6"/>
        <end position="22"/>
    </location>
</feature>
<evidence type="ECO:0000256" key="7">
    <source>
        <dbReference type="ARBA" id="ARBA00023136"/>
    </source>
</evidence>
<feature type="transmembrane region" description="Helical" evidence="8">
    <location>
        <begin position="115"/>
        <end position="133"/>
    </location>
</feature>
<keyword evidence="3" id="KW-0813">Transport</keyword>
<organism evidence="9 10">
    <name type="scientific">Campylobacter concisus</name>
    <dbReference type="NCBI Taxonomy" id="199"/>
    <lineage>
        <taxon>Bacteria</taxon>
        <taxon>Pseudomonadati</taxon>
        <taxon>Campylobacterota</taxon>
        <taxon>Epsilonproteobacteria</taxon>
        <taxon>Campylobacterales</taxon>
        <taxon>Campylobacteraceae</taxon>
        <taxon>Campylobacter</taxon>
    </lineage>
</organism>
<dbReference type="RefSeq" id="WP_054195876.1">
    <property type="nucleotide sequence ID" value="NZ_CABMKQ010000046.1"/>
</dbReference>
<evidence type="ECO:0000256" key="2">
    <source>
        <dbReference type="ARBA" id="ARBA00005275"/>
    </source>
</evidence>
<dbReference type="GO" id="GO:0005886">
    <property type="term" value="C:plasma membrane"/>
    <property type="evidence" value="ECO:0007669"/>
    <property type="project" value="UniProtKB-SubCell"/>
</dbReference>
<feature type="transmembrane region" description="Helical" evidence="8">
    <location>
        <begin position="140"/>
        <end position="163"/>
    </location>
</feature>
<dbReference type="KEGG" id="ccoc:CCON33237_0027"/>
<sequence length="436" mass="45255">MESFKLVAAILGIVAVVALLVLKKETRTVLIGVGLVLCLIALKPMGALSAFTDYMTKAGLIKAICASMGFAFVMKYTMCDKHLVGLLTKPLKNVGFILIPATTVLTYFINIAIPSAAGCSAAVGATLIPLLMASGVRPAMAGAAVFAGTFGSVLSPGSAHNVYVADLVKKTVANYTVQDVIKVQIPSAFTALAIVVITLTIVAILFKDYQKNINFTLEGGAKNEDNSAFKVNFIYALMPLVPLVILVIGGTSLSKDYSFLAWTKMGVAEAMILGAIIAIFATLTNPQKITKEFFNGMGHAYADVIGIIIAAGVFVAGLKACGAVDVVIAWLKTDQSYVKFGGTFVPFIMGIVTGSGDAATFAFNEAVTTNAAALGFEQDKLGMAAAIAGSLGRSASPIAGAAIVCAGIAMVSPVELAKRTFLGMFISVVAIAFFVI</sequence>
<feature type="transmembrane region" description="Helical" evidence="8">
    <location>
        <begin position="90"/>
        <end position="109"/>
    </location>
</feature>
<proteinExistence type="inferred from homology"/>
<evidence type="ECO:0000256" key="6">
    <source>
        <dbReference type="ARBA" id="ARBA00022989"/>
    </source>
</evidence>
<dbReference type="InterPro" id="IPR018385">
    <property type="entry name" value="C4_dicarb_anaerob_car-like"/>
</dbReference>
<dbReference type="PATRIC" id="fig|199.248.peg.29"/>
<feature type="transmembrane region" description="Helical" evidence="8">
    <location>
        <begin position="58"/>
        <end position="78"/>
    </location>
</feature>
<dbReference type="AlphaFoldDB" id="A0A0M4SL26"/>
<dbReference type="Proteomes" id="UP000066049">
    <property type="component" value="Chromosome"/>
</dbReference>
<dbReference type="GO" id="GO:0015556">
    <property type="term" value="F:C4-dicarboxylate transmembrane transporter activity"/>
    <property type="evidence" value="ECO:0007669"/>
    <property type="project" value="InterPro"/>
</dbReference>
<feature type="transmembrane region" description="Helical" evidence="8">
    <location>
        <begin position="416"/>
        <end position="435"/>
    </location>
</feature>
<gene>
    <name evidence="9" type="ORF">CCON33237_0027</name>
</gene>